<evidence type="ECO:0000313" key="2">
    <source>
        <dbReference type="Proteomes" id="UP001055879"/>
    </source>
</evidence>
<accession>A0ACB9EJ35</accession>
<reference evidence="1 2" key="2">
    <citation type="journal article" date="2022" name="Mol. Ecol. Resour.">
        <title>The genomes of chicory, endive, great burdock and yacon provide insights into Asteraceae paleo-polyploidization history and plant inulin production.</title>
        <authorList>
            <person name="Fan W."/>
            <person name="Wang S."/>
            <person name="Wang H."/>
            <person name="Wang A."/>
            <person name="Jiang F."/>
            <person name="Liu H."/>
            <person name="Zhao H."/>
            <person name="Xu D."/>
            <person name="Zhang Y."/>
        </authorList>
    </citation>
    <scope>NUCLEOTIDE SEQUENCE [LARGE SCALE GENOMIC DNA]</scope>
    <source>
        <strain evidence="2">cv. Niubang</strain>
    </source>
</reference>
<evidence type="ECO:0000313" key="1">
    <source>
        <dbReference type="EMBL" id="KAI3758675.1"/>
    </source>
</evidence>
<dbReference type="Proteomes" id="UP001055879">
    <property type="component" value="Linkage Group LG02"/>
</dbReference>
<protein>
    <submittedName>
        <fullName evidence="1">Uncharacterized protein</fullName>
    </submittedName>
</protein>
<organism evidence="1 2">
    <name type="scientific">Arctium lappa</name>
    <name type="common">Greater burdock</name>
    <name type="synonym">Lappa major</name>
    <dbReference type="NCBI Taxonomy" id="4217"/>
    <lineage>
        <taxon>Eukaryota</taxon>
        <taxon>Viridiplantae</taxon>
        <taxon>Streptophyta</taxon>
        <taxon>Embryophyta</taxon>
        <taxon>Tracheophyta</taxon>
        <taxon>Spermatophyta</taxon>
        <taxon>Magnoliopsida</taxon>
        <taxon>eudicotyledons</taxon>
        <taxon>Gunneridae</taxon>
        <taxon>Pentapetalae</taxon>
        <taxon>asterids</taxon>
        <taxon>campanulids</taxon>
        <taxon>Asterales</taxon>
        <taxon>Asteraceae</taxon>
        <taxon>Carduoideae</taxon>
        <taxon>Cardueae</taxon>
        <taxon>Arctiinae</taxon>
        <taxon>Arctium</taxon>
    </lineage>
</organism>
<comment type="caution">
    <text evidence="1">The sequence shown here is derived from an EMBL/GenBank/DDBJ whole genome shotgun (WGS) entry which is preliminary data.</text>
</comment>
<dbReference type="EMBL" id="CM042048">
    <property type="protein sequence ID" value="KAI3758675.1"/>
    <property type="molecule type" value="Genomic_DNA"/>
</dbReference>
<sequence>MAKAFQSTDDDFIDYEGLQSPIDEVDPFVIFMDIVKDEQNRKQIVSNGHESVLTSCNKLVLPKLNINHLRGFRLIDSNTYDSSVIDDNNWQCDAHSYFFHDDSRTNKRHHQHAVRQTAGHWLTDLDGKKVYVSKMGEELSGRVTELRTDSTERTSVQCLPQSVSEEKDSLYSEFSDSELMVSIE</sequence>
<proteinExistence type="predicted"/>
<keyword evidence="2" id="KW-1185">Reference proteome</keyword>
<name>A0ACB9EJ35_ARCLA</name>
<reference evidence="2" key="1">
    <citation type="journal article" date="2022" name="Mol. Ecol. Resour.">
        <title>The genomes of chicory, endive, great burdock and yacon provide insights into Asteraceae palaeo-polyploidization history and plant inulin production.</title>
        <authorList>
            <person name="Fan W."/>
            <person name="Wang S."/>
            <person name="Wang H."/>
            <person name="Wang A."/>
            <person name="Jiang F."/>
            <person name="Liu H."/>
            <person name="Zhao H."/>
            <person name="Xu D."/>
            <person name="Zhang Y."/>
        </authorList>
    </citation>
    <scope>NUCLEOTIDE SEQUENCE [LARGE SCALE GENOMIC DNA]</scope>
    <source>
        <strain evidence="2">cv. Niubang</strain>
    </source>
</reference>
<gene>
    <name evidence="1" type="ORF">L6452_06246</name>
</gene>